<dbReference type="EMBL" id="CP098828">
    <property type="protein sequence ID" value="XBO74384.1"/>
    <property type="molecule type" value="Genomic_DNA"/>
</dbReference>
<dbReference type="AlphaFoldDB" id="A0AAU7KSG6"/>
<dbReference type="RefSeq" id="WP_348814787.1">
    <property type="nucleotide sequence ID" value="NZ_CP098828.1"/>
</dbReference>
<proteinExistence type="predicted"/>
<evidence type="ECO:0000313" key="1">
    <source>
        <dbReference type="EMBL" id="XBO74384.1"/>
    </source>
</evidence>
<accession>A0AAU7KSG6</accession>
<evidence type="ECO:0008006" key="2">
    <source>
        <dbReference type="Google" id="ProtNLM"/>
    </source>
</evidence>
<sequence>MPVQLLKRTVSFCALFGAPCANYKQEMICVTFKNGSDSAARVDFFNHVSFCKFCVRKVGFLHAIGFLIRISVFRVFIREFWVVEDGFRMKVSVLVAHEDVT</sequence>
<name>A0AAU7KSG6_9GAMM</name>
<gene>
    <name evidence="1" type="ORF">NFG57_16395</name>
</gene>
<organism evidence="1">
    <name type="scientific">Halomonas sp. H10-59</name>
    <dbReference type="NCBI Taxonomy" id="2950874"/>
    <lineage>
        <taxon>Bacteria</taxon>
        <taxon>Pseudomonadati</taxon>
        <taxon>Pseudomonadota</taxon>
        <taxon>Gammaproteobacteria</taxon>
        <taxon>Oceanospirillales</taxon>
        <taxon>Halomonadaceae</taxon>
        <taxon>Halomonas</taxon>
    </lineage>
</organism>
<protein>
    <recommendedName>
        <fullName evidence="2">Secreted protein</fullName>
    </recommendedName>
</protein>
<reference evidence="1" key="1">
    <citation type="submission" date="2022-06" db="EMBL/GenBank/DDBJ databases">
        <title>A novel DMS-producing enzyme.</title>
        <authorList>
            <person name="Zhang Y."/>
        </authorList>
    </citation>
    <scope>NUCLEOTIDE SEQUENCE</scope>
    <source>
        <strain evidence="1">H10-59</strain>
    </source>
</reference>